<feature type="chain" id="PRO_5046290651" description="Secreted protein" evidence="1">
    <location>
        <begin position="28"/>
        <end position="167"/>
    </location>
</feature>
<feature type="signal peptide" evidence="1">
    <location>
        <begin position="1"/>
        <end position="27"/>
    </location>
</feature>
<protein>
    <recommendedName>
        <fullName evidence="4">Secreted protein</fullName>
    </recommendedName>
</protein>
<evidence type="ECO:0000313" key="2">
    <source>
        <dbReference type="EMBL" id="WNF27001.1"/>
    </source>
</evidence>
<dbReference type="EMBL" id="CP134500">
    <property type="protein sequence ID" value="WNF27001.1"/>
    <property type="molecule type" value="Genomic_DNA"/>
</dbReference>
<evidence type="ECO:0008006" key="4">
    <source>
        <dbReference type="Google" id="ProtNLM"/>
    </source>
</evidence>
<gene>
    <name evidence="2" type="ORF">RI138_09210</name>
</gene>
<dbReference type="PROSITE" id="PS51257">
    <property type="entry name" value="PROKAR_LIPOPROTEIN"/>
    <property type="match status" value="1"/>
</dbReference>
<dbReference type="Proteomes" id="UP001303236">
    <property type="component" value="Chromosome"/>
</dbReference>
<accession>A0ABY9W141</accession>
<keyword evidence="1" id="KW-0732">Signal</keyword>
<reference evidence="2 3" key="1">
    <citation type="submission" date="2023-09" db="EMBL/GenBank/DDBJ databases">
        <title>Genome completion map analysis of the actinomycetes C11-1.</title>
        <authorList>
            <person name="Qin P."/>
            <person name="Guan P."/>
        </authorList>
    </citation>
    <scope>NUCLEOTIDE SEQUENCE [LARGE SCALE GENOMIC DNA]</scope>
    <source>
        <strain evidence="2 3">C11-1</strain>
    </source>
</reference>
<organism evidence="2 3">
    <name type="scientific">Streptomyces durocortorensis</name>
    <dbReference type="NCBI Taxonomy" id="2811104"/>
    <lineage>
        <taxon>Bacteria</taxon>
        <taxon>Bacillati</taxon>
        <taxon>Actinomycetota</taxon>
        <taxon>Actinomycetes</taxon>
        <taxon>Kitasatosporales</taxon>
        <taxon>Streptomycetaceae</taxon>
        <taxon>Streptomyces</taxon>
    </lineage>
</organism>
<keyword evidence="3" id="KW-1185">Reference proteome</keyword>
<sequence>MKLARRVVATGVATAACIAAVVTVAHADEARTRPAAAAADELPPHAVEDFAYPGADRIEAELGIVLKRGNGHITLADCASDGSFLEVYSRTKGRICFRVTGTTGYLSVEIPTVYGVKGAASHEADVKLTAEDDEQNISVAKNEWKGVGEAADPEGRDHVLVELSTSA</sequence>
<evidence type="ECO:0000313" key="3">
    <source>
        <dbReference type="Proteomes" id="UP001303236"/>
    </source>
</evidence>
<name>A0ABY9W141_9ACTN</name>
<evidence type="ECO:0000256" key="1">
    <source>
        <dbReference type="SAM" id="SignalP"/>
    </source>
</evidence>
<proteinExistence type="predicted"/>